<comment type="similarity">
    <text evidence="2">Belongs to the gluconeogenesis factor family.</text>
</comment>
<organism evidence="4 5">
    <name type="scientific">Actinomyces urogenitalis</name>
    <dbReference type="NCBI Taxonomy" id="103621"/>
    <lineage>
        <taxon>Bacteria</taxon>
        <taxon>Bacillati</taxon>
        <taxon>Actinomycetota</taxon>
        <taxon>Actinomycetes</taxon>
        <taxon>Actinomycetales</taxon>
        <taxon>Actinomycetaceae</taxon>
        <taxon>Actinomyces</taxon>
    </lineage>
</organism>
<dbReference type="HAMAP" id="MF_00973">
    <property type="entry name" value="Gluconeogen_factor"/>
    <property type="match status" value="1"/>
</dbReference>
<dbReference type="PANTHER" id="PTHR30135:SF3">
    <property type="entry name" value="GLUCONEOGENESIS FACTOR-RELATED"/>
    <property type="match status" value="1"/>
</dbReference>
<dbReference type="AlphaFoldDB" id="A0A2I1KV83"/>
<dbReference type="SUPFAM" id="SSF142338">
    <property type="entry name" value="CofD-like"/>
    <property type="match status" value="1"/>
</dbReference>
<dbReference type="CDD" id="cd07187">
    <property type="entry name" value="YvcK_like"/>
    <property type="match status" value="1"/>
</dbReference>
<dbReference type="InterPro" id="IPR038136">
    <property type="entry name" value="CofD-like_dom_sf"/>
</dbReference>
<accession>A0A2I1KV83</accession>
<evidence type="ECO:0000256" key="2">
    <source>
        <dbReference type="HAMAP-Rule" id="MF_00973"/>
    </source>
</evidence>
<dbReference type="PANTHER" id="PTHR30135">
    <property type="entry name" value="UNCHARACTERIZED PROTEIN YVCK-RELATED"/>
    <property type="match status" value="1"/>
</dbReference>
<dbReference type="NCBIfam" id="TIGR01826">
    <property type="entry name" value="CofD_related"/>
    <property type="match status" value="1"/>
</dbReference>
<comment type="subcellular location">
    <subcellularLocation>
        <location evidence="2">Cytoplasm</location>
    </subcellularLocation>
</comment>
<evidence type="ECO:0000313" key="5">
    <source>
        <dbReference type="Proteomes" id="UP000234778"/>
    </source>
</evidence>
<reference evidence="4 5" key="1">
    <citation type="submission" date="2017-12" db="EMBL/GenBank/DDBJ databases">
        <title>Phylogenetic diversity of female urinary microbiome.</title>
        <authorList>
            <person name="Thomas-White K."/>
            <person name="Wolfe A.J."/>
        </authorList>
    </citation>
    <scope>NUCLEOTIDE SEQUENCE [LARGE SCALE GENOMIC DNA]</scope>
    <source>
        <strain evidence="4 5">UMB0319</strain>
    </source>
</reference>
<keyword evidence="1 2" id="KW-0963">Cytoplasm</keyword>
<dbReference type="InterPro" id="IPR002882">
    <property type="entry name" value="CofD"/>
</dbReference>
<sequence length="383" mass="41392">MHRRQAPLGCLGRADRRQAASAGIQRRRPAPRPREGVAVSELQHRATTLDSAGWRRRGEEGPAVVALGGGHGLSATLRALRHVTHRLTAVVTVADDGGSSGRLRQEFDCLPPGDLRMALASLTDDSEWGLTWRDVLQHRFAGQGELDNHALGNLLILALWQLLGDEVEGLDWVGRLLAIHGRVVPMSSSPLVIEADVVDAARRRRVRGQVAVATARGRLENVCLEPSDAVAHPEAVRAIDEADWVVLGPGSWYTSVLPHLILPSMRQALMSTSARKVAVLNLSTQRGETDGMSPADHLRVLSDYAPGFGLDVVLADPSTVDDLDSLAQVCEQMGATLVLRQVRSGDGSCLHDPLRLAAAFRDAFDDVLGDVEADRRAEQEQAL</sequence>
<proteinExistence type="inferred from homology"/>
<dbReference type="Pfam" id="PF01933">
    <property type="entry name" value="CofD"/>
    <property type="match status" value="1"/>
</dbReference>
<dbReference type="GO" id="GO:0043743">
    <property type="term" value="F:LPPG:FO 2-phospho-L-lactate transferase activity"/>
    <property type="evidence" value="ECO:0007669"/>
    <property type="project" value="InterPro"/>
</dbReference>
<dbReference type="Proteomes" id="UP000234778">
    <property type="component" value="Unassembled WGS sequence"/>
</dbReference>
<name>A0A2I1KV83_9ACTO</name>
<dbReference type="GO" id="GO:0008360">
    <property type="term" value="P:regulation of cell shape"/>
    <property type="evidence" value="ECO:0007669"/>
    <property type="project" value="UniProtKB-UniRule"/>
</dbReference>
<dbReference type="InterPro" id="IPR010119">
    <property type="entry name" value="Gluconeogen_factor"/>
</dbReference>
<dbReference type="GO" id="GO:0005737">
    <property type="term" value="C:cytoplasm"/>
    <property type="evidence" value="ECO:0007669"/>
    <property type="project" value="UniProtKB-SubCell"/>
</dbReference>
<comment type="caution">
    <text evidence="4">The sequence shown here is derived from an EMBL/GenBank/DDBJ whole genome shotgun (WGS) entry which is preliminary data.</text>
</comment>
<feature type="region of interest" description="Disordered" evidence="3">
    <location>
        <begin position="1"/>
        <end position="40"/>
    </location>
</feature>
<comment type="function">
    <text evidence="2">Required for morphogenesis under gluconeogenic growth conditions.</text>
</comment>
<protein>
    <recommendedName>
        <fullName evidence="2">Putative gluconeogenesis factor</fullName>
    </recommendedName>
</protein>
<evidence type="ECO:0000256" key="1">
    <source>
        <dbReference type="ARBA" id="ARBA00022490"/>
    </source>
</evidence>
<dbReference type="Gene3D" id="3.40.50.10680">
    <property type="entry name" value="CofD-like domains"/>
    <property type="match status" value="1"/>
</dbReference>
<gene>
    <name evidence="4" type="ORF">CYJ26_01130</name>
</gene>
<evidence type="ECO:0000256" key="3">
    <source>
        <dbReference type="SAM" id="MobiDB-lite"/>
    </source>
</evidence>
<dbReference type="EMBL" id="PKHA01000001">
    <property type="protein sequence ID" value="PKY99529.1"/>
    <property type="molecule type" value="Genomic_DNA"/>
</dbReference>
<evidence type="ECO:0000313" key="4">
    <source>
        <dbReference type="EMBL" id="PKY99529.1"/>
    </source>
</evidence>